<feature type="signal peptide" evidence="2">
    <location>
        <begin position="1"/>
        <end position="16"/>
    </location>
</feature>
<feature type="chain" id="PRO_5001831028" evidence="2">
    <location>
        <begin position="17"/>
        <end position="235"/>
    </location>
</feature>
<evidence type="ECO:0000256" key="2">
    <source>
        <dbReference type="SAM" id="SignalP"/>
    </source>
</evidence>
<evidence type="ECO:0000313" key="3">
    <source>
        <dbReference type="EMBL" id="KFM82785.1"/>
    </source>
</evidence>
<evidence type="ECO:0000256" key="1">
    <source>
        <dbReference type="SAM" id="MobiDB-lite"/>
    </source>
</evidence>
<organism evidence="3 4">
    <name type="scientific">Stegodyphus mimosarum</name>
    <name type="common">African social velvet spider</name>
    <dbReference type="NCBI Taxonomy" id="407821"/>
    <lineage>
        <taxon>Eukaryota</taxon>
        <taxon>Metazoa</taxon>
        <taxon>Ecdysozoa</taxon>
        <taxon>Arthropoda</taxon>
        <taxon>Chelicerata</taxon>
        <taxon>Arachnida</taxon>
        <taxon>Araneae</taxon>
        <taxon>Araneomorphae</taxon>
        <taxon>Entelegynae</taxon>
        <taxon>Eresoidea</taxon>
        <taxon>Eresidae</taxon>
        <taxon>Stegodyphus</taxon>
    </lineage>
</organism>
<accession>A0A087UZJ6</accession>
<gene>
    <name evidence="3" type="ORF">X975_14431</name>
</gene>
<keyword evidence="2" id="KW-0732">Signal</keyword>
<dbReference type="OrthoDB" id="6419814at2759"/>
<feature type="non-terminal residue" evidence="3">
    <location>
        <position position="235"/>
    </location>
</feature>
<evidence type="ECO:0000313" key="4">
    <source>
        <dbReference type="Proteomes" id="UP000054359"/>
    </source>
</evidence>
<name>A0A087UZJ6_STEMI</name>
<feature type="compositionally biased region" description="Basic and acidic residues" evidence="1">
    <location>
        <begin position="71"/>
        <end position="85"/>
    </location>
</feature>
<dbReference type="EMBL" id="KK122473">
    <property type="protein sequence ID" value="KFM82785.1"/>
    <property type="molecule type" value="Genomic_DNA"/>
</dbReference>
<sequence length="235" mass="27350">MLNLVLLSSFLPLIRTQNDNSFQQSYYRNFVPYRNTFRPSTVYNQYSNSEATTKFDDSLNRDNFNSLYRGHQDRHAQKEGTHTETARQNMRNTERGFENRLNRATQRQKLNKLRKQHSQREDSRNGPLGLDREREGYKHQENLLVDDKTSVVPHTKRSPRIVQYVADKNGVAVREDLMQPFDRRSNQRILTTQALLQKPLMAHVVTSAIRVTGQTNHGGGNGKFFPKVFDIKVGK</sequence>
<feature type="region of interest" description="Disordered" evidence="1">
    <location>
        <begin position="71"/>
        <end position="136"/>
    </location>
</feature>
<dbReference type="AlphaFoldDB" id="A0A087UZJ6"/>
<feature type="compositionally biased region" description="Basic and acidic residues" evidence="1">
    <location>
        <begin position="118"/>
        <end position="136"/>
    </location>
</feature>
<feature type="compositionally biased region" description="Basic and acidic residues" evidence="1">
    <location>
        <begin position="92"/>
        <end position="101"/>
    </location>
</feature>
<dbReference type="Proteomes" id="UP000054359">
    <property type="component" value="Unassembled WGS sequence"/>
</dbReference>
<keyword evidence="4" id="KW-1185">Reference proteome</keyword>
<protein>
    <submittedName>
        <fullName evidence="3">Uncharacterized protein</fullName>
    </submittedName>
</protein>
<reference evidence="3 4" key="1">
    <citation type="submission" date="2013-11" db="EMBL/GenBank/DDBJ databases">
        <title>Genome sequencing of Stegodyphus mimosarum.</title>
        <authorList>
            <person name="Bechsgaard J."/>
        </authorList>
    </citation>
    <scope>NUCLEOTIDE SEQUENCE [LARGE SCALE GENOMIC DNA]</scope>
</reference>
<proteinExistence type="predicted"/>